<reference evidence="2 3" key="1">
    <citation type="journal article" date="2014" name="Science">
        <title>Plant genetics. Early allopolyploid evolution in the post-Neolithic Brassica napus oilseed genome.</title>
        <authorList>
            <person name="Chalhoub B."/>
            <person name="Denoeud F."/>
            <person name="Liu S."/>
            <person name="Parkin I.A."/>
            <person name="Tang H."/>
            <person name="Wang X."/>
            <person name="Chiquet J."/>
            <person name="Belcram H."/>
            <person name="Tong C."/>
            <person name="Samans B."/>
            <person name="Correa M."/>
            <person name="Da Silva C."/>
            <person name="Just J."/>
            <person name="Falentin C."/>
            <person name="Koh C.S."/>
            <person name="Le Clainche I."/>
            <person name="Bernard M."/>
            <person name="Bento P."/>
            <person name="Noel B."/>
            <person name="Labadie K."/>
            <person name="Alberti A."/>
            <person name="Charles M."/>
            <person name="Arnaud D."/>
            <person name="Guo H."/>
            <person name="Daviaud C."/>
            <person name="Alamery S."/>
            <person name="Jabbari K."/>
            <person name="Zhao M."/>
            <person name="Edger P.P."/>
            <person name="Chelaifa H."/>
            <person name="Tack D."/>
            <person name="Lassalle G."/>
            <person name="Mestiri I."/>
            <person name="Schnel N."/>
            <person name="Le Paslier M.C."/>
            <person name="Fan G."/>
            <person name="Renault V."/>
            <person name="Bayer P.E."/>
            <person name="Golicz A.A."/>
            <person name="Manoli S."/>
            <person name="Lee T.H."/>
            <person name="Thi V.H."/>
            <person name="Chalabi S."/>
            <person name="Hu Q."/>
            <person name="Fan C."/>
            <person name="Tollenaere R."/>
            <person name="Lu Y."/>
            <person name="Battail C."/>
            <person name="Shen J."/>
            <person name="Sidebottom C.H."/>
            <person name="Wang X."/>
            <person name="Canaguier A."/>
            <person name="Chauveau A."/>
            <person name="Berard A."/>
            <person name="Deniot G."/>
            <person name="Guan M."/>
            <person name="Liu Z."/>
            <person name="Sun F."/>
            <person name="Lim Y.P."/>
            <person name="Lyons E."/>
            <person name="Town C.D."/>
            <person name="Bancroft I."/>
            <person name="Wang X."/>
            <person name="Meng J."/>
            <person name="Ma J."/>
            <person name="Pires J.C."/>
            <person name="King G.J."/>
            <person name="Brunel D."/>
            <person name="Delourme R."/>
            <person name="Renard M."/>
            <person name="Aury J.M."/>
            <person name="Adams K.L."/>
            <person name="Batley J."/>
            <person name="Snowdon R.J."/>
            <person name="Tost J."/>
            <person name="Edwards D."/>
            <person name="Zhou Y."/>
            <person name="Hua W."/>
            <person name="Sharpe A.G."/>
            <person name="Paterson A.H."/>
            <person name="Guan C."/>
            <person name="Wincker P."/>
        </authorList>
    </citation>
    <scope>NUCLEOTIDE SEQUENCE [LARGE SCALE GENOMIC DNA]</scope>
    <source>
        <strain evidence="3">cv. Darmor-bzh</strain>
    </source>
</reference>
<dbReference type="AlphaFoldDB" id="A0A078JVB7"/>
<feature type="region of interest" description="Disordered" evidence="1">
    <location>
        <begin position="50"/>
        <end position="70"/>
    </location>
</feature>
<dbReference type="PaxDb" id="3708-A0A078JVB7"/>
<organism evidence="2 3">
    <name type="scientific">Brassica napus</name>
    <name type="common">Rape</name>
    <dbReference type="NCBI Taxonomy" id="3708"/>
    <lineage>
        <taxon>Eukaryota</taxon>
        <taxon>Viridiplantae</taxon>
        <taxon>Streptophyta</taxon>
        <taxon>Embryophyta</taxon>
        <taxon>Tracheophyta</taxon>
        <taxon>Spermatophyta</taxon>
        <taxon>Magnoliopsida</taxon>
        <taxon>eudicotyledons</taxon>
        <taxon>Gunneridae</taxon>
        <taxon>Pentapetalae</taxon>
        <taxon>rosids</taxon>
        <taxon>malvids</taxon>
        <taxon>Brassicales</taxon>
        <taxon>Brassicaceae</taxon>
        <taxon>Brassiceae</taxon>
        <taxon>Brassica</taxon>
    </lineage>
</organism>
<dbReference type="OMA" id="QRQEGKM"/>
<gene>
    <name evidence="2" type="primary">BnaC01g42690D</name>
    <name evidence="2" type="ORF">GSBRNA2T00088505001</name>
</gene>
<dbReference type="EMBL" id="LK039633">
    <property type="protein sequence ID" value="CDY69531.1"/>
    <property type="molecule type" value="Genomic_DNA"/>
</dbReference>
<evidence type="ECO:0000256" key="1">
    <source>
        <dbReference type="SAM" id="MobiDB-lite"/>
    </source>
</evidence>
<dbReference type="Gramene" id="CDY69531">
    <property type="protein sequence ID" value="CDY69531"/>
    <property type="gene ID" value="GSBRNA2T00088505001"/>
</dbReference>
<protein>
    <submittedName>
        <fullName evidence="2">BnaC01g42690D protein</fullName>
    </submittedName>
</protein>
<accession>A0A078JVB7</accession>
<proteinExistence type="predicted"/>
<name>A0A078JVB7_BRANA</name>
<keyword evidence="3" id="KW-1185">Reference proteome</keyword>
<dbReference type="Proteomes" id="UP000028999">
    <property type="component" value="Unassembled WGS sequence"/>
</dbReference>
<feature type="compositionally biased region" description="Basic and acidic residues" evidence="1">
    <location>
        <begin position="51"/>
        <end position="70"/>
    </location>
</feature>
<evidence type="ECO:0000313" key="2">
    <source>
        <dbReference type="EMBL" id="CDY69531.1"/>
    </source>
</evidence>
<evidence type="ECO:0000313" key="3">
    <source>
        <dbReference type="Proteomes" id="UP000028999"/>
    </source>
</evidence>
<sequence length="70" mass="8218">MGRDAAKKKPKKKGKDGVALEVVNEDFNEFKQIKAQEFERLEKLAMLQEEANQRRKEAIQRQEGKMRQTN</sequence>